<name>U5D821_AMBTC</name>
<dbReference type="EMBL" id="KI392088">
    <property type="protein sequence ID" value="ERN18609.1"/>
    <property type="molecule type" value="Genomic_DNA"/>
</dbReference>
<protein>
    <submittedName>
        <fullName evidence="2">Uncharacterized protein</fullName>
    </submittedName>
</protein>
<dbReference type="HOGENOM" id="CLU_2925674_0_0_1"/>
<evidence type="ECO:0000313" key="2">
    <source>
        <dbReference type="EMBL" id="ERN18609.1"/>
    </source>
</evidence>
<dbReference type="Gramene" id="ERN18609">
    <property type="protein sequence ID" value="ERN18609"/>
    <property type="gene ID" value="AMTR_s00065p00155500"/>
</dbReference>
<keyword evidence="3" id="KW-1185">Reference proteome</keyword>
<accession>U5D821</accession>
<evidence type="ECO:0000256" key="1">
    <source>
        <dbReference type="SAM" id="MobiDB-lite"/>
    </source>
</evidence>
<gene>
    <name evidence="2" type="ORF">AMTR_s00065p00155500</name>
</gene>
<proteinExistence type="predicted"/>
<sequence>MRALEHAGASAGPLSMRAHDTGSSMRAHDTGSLSMLARGASTLCGQMVQALRACGQMARAL</sequence>
<reference evidence="3" key="1">
    <citation type="journal article" date="2013" name="Science">
        <title>The Amborella genome and the evolution of flowering plants.</title>
        <authorList>
            <consortium name="Amborella Genome Project"/>
        </authorList>
    </citation>
    <scope>NUCLEOTIDE SEQUENCE [LARGE SCALE GENOMIC DNA]</scope>
</reference>
<feature type="region of interest" description="Disordered" evidence="1">
    <location>
        <begin position="1"/>
        <end position="30"/>
    </location>
</feature>
<evidence type="ECO:0000313" key="3">
    <source>
        <dbReference type="Proteomes" id="UP000017836"/>
    </source>
</evidence>
<organism evidence="2 3">
    <name type="scientific">Amborella trichopoda</name>
    <dbReference type="NCBI Taxonomy" id="13333"/>
    <lineage>
        <taxon>Eukaryota</taxon>
        <taxon>Viridiplantae</taxon>
        <taxon>Streptophyta</taxon>
        <taxon>Embryophyta</taxon>
        <taxon>Tracheophyta</taxon>
        <taxon>Spermatophyta</taxon>
        <taxon>Magnoliopsida</taxon>
        <taxon>Amborellales</taxon>
        <taxon>Amborellaceae</taxon>
        <taxon>Amborella</taxon>
    </lineage>
</organism>
<dbReference type="AlphaFoldDB" id="U5D821"/>
<dbReference type="Proteomes" id="UP000017836">
    <property type="component" value="Unassembled WGS sequence"/>
</dbReference>